<dbReference type="GO" id="GO:0019464">
    <property type="term" value="P:glycine decarboxylation via glycine cleavage system"/>
    <property type="evidence" value="ECO:0007669"/>
    <property type="project" value="UniProtKB-UniRule"/>
</dbReference>
<accession>A0A1Y6B8T7</accession>
<dbReference type="PIRSF" id="PIRSF006487">
    <property type="entry name" value="GcvT"/>
    <property type="match status" value="1"/>
</dbReference>
<comment type="function">
    <text evidence="7">The glycine cleavage system catalyzes the degradation of glycine.</text>
</comment>
<dbReference type="GO" id="GO:0004047">
    <property type="term" value="F:aminomethyltransferase activity"/>
    <property type="evidence" value="ECO:0007669"/>
    <property type="project" value="UniProtKB-UniRule"/>
</dbReference>
<dbReference type="InterPro" id="IPR028896">
    <property type="entry name" value="GcvT/YgfZ/DmdA"/>
</dbReference>
<keyword evidence="11" id="KW-0489">Methyltransferase</keyword>
<dbReference type="Gene3D" id="3.30.70.1400">
    <property type="entry name" value="Aminomethyltransferase beta-barrel domains"/>
    <property type="match status" value="1"/>
</dbReference>
<dbReference type="AlphaFoldDB" id="A0A1Y6B8T7"/>
<dbReference type="Gene3D" id="4.10.1250.10">
    <property type="entry name" value="Aminomethyltransferase fragment"/>
    <property type="match status" value="1"/>
</dbReference>
<dbReference type="InterPro" id="IPR006223">
    <property type="entry name" value="GcvT"/>
</dbReference>
<protein>
    <recommendedName>
        <fullName evidence="2 7">Aminomethyltransferase</fullName>
        <ecNumber evidence="2 7">2.1.2.10</ecNumber>
    </recommendedName>
    <alternativeName>
        <fullName evidence="5 7">Glycine cleavage system T protein</fullName>
    </alternativeName>
</protein>
<comment type="catalytic activity">
    <reaction evidence="6 7">
        <text>N(6)-[(R)-S(8)-aminomethyldihydrolipoyl]-L-lysyl-[protein] + (6S)-5,6,7,8-tetrahydrofolate = N(6)-[(R)-dihydrolipoyl]-L-lysyl-[protein] + (6R)-5,10-methylene-5,6,7,8-tetrahydrofolate + NH4(+)</text>
        <dbReference type="Rhea" id="RHEA:16945"/>
        <dbReference type="Rhea" id="RHEA-COMP:10475"/>
        <dbReference type="Rhea" id="RHEA-COMP:10492"/>
        <dbReference type="ChEBI" id="CHEBI:15636"/>
        <dbReference type="ChEBI" id="CHEBI:28938"/>
        <dbReference type="ChEBI" id="CHEBI:57453"/>
        <dbReference type="ChEBI" id="CHEBI:83100"/>
        <dbReference type="ChEBI" id="CHEBI:83143"/>
        <dbReference type="EC" id="2.1.2.10"/>
    </reaction>
</comment>
<dbReference type="RefSeq" id="WP_132314426.1">
    <property type="nucleotide sequence ID" value="NZ_FWZT01000001.1"/>
</dbReference>
<dbReference type="FunFam" id="3.30.70.1400:FF:000001">
    <property type="entry name" value="Aminomethyltransferase"/>
    <property type="match status" value="1"/>
</dbReference>
<feature type="domain" description="Aminomethyltransferase C-terminal" evidence="10">
    <location>
        <begin position="288"/>
        <end position="365"/>
    </location>
</feature>
<evidence type="ECO:0000256" key="6">
    <source>
        <dbReference type="ARBA" id="ARBA00047665"/>
    </source>
</evidence>
<dbReference type="InterPro" id="IPR027266">
    <property type="entry name" value="TrmE/GcvT-like"/>
</dbReference>
<evidence type="ECO:0000313" key="12">
    <source>
        <dbReference type="Proteomes" id="UP000192907"/>
    </source>
</evidence>
<gene>
    <name evidence="7" type="primary">gcvT</name>
    <name evidence="11" type="ORF">SAMN06296036_101460</name>
</gene>
<dbReference type="SUPFAM" id="SSF101790">
    <property type="entry name" value="Aminomethyltransferase beta-barrel domain"/>
    <property type="match status" value="1"/>
</dbReference>
<dbReference type="GO" id="GO:0008483">
    <property type="term" value="F:transaminase activity"/>
    <property type="evidence" value="ECO:0007669"/>
    <property type="project" value="UniProtKB-KW"/>
</dbReference>
<evidence type="ECO:0000256" key="5">
    <source>
        <dbReference type="ARBA" id="ARBA00031395"/>
    </source>
</evidence>
<feature type="domain" description="GCVT N-terminal" evidence="9">
    <location>
        <begin position="12"/>
        <end position="267"/>
    </location>
</feature>
<feature type="binding site" evidence="8">
    <location>
        <position position="204"/>
    </location>
    <ligand>
        <name>substrate</name>
    </ligand>
</feature>
<proteinExistence type="inferred from homology"/>
<evidence type="ECO:0000256" key="1">
    <source>
        <dbReference type="ARBA" id="ARBA00008609"/>
    </source>
</evidence>
<dbReference type="GO" id="GO:0005829">
    <property type="term" value="C:cytosol"/>
    <property type="evidence" value="ECO:0007669"/>
    <property type="project" value="TreeGrafter"/>
</dbReference>
<name>A0A1Y6B8T7_9BACT</name>
<dbReference type="Pfam" id="PF01571">
    <property type="entry name" value="GCV_T"/>
    <property type="match status" value="1"/>
</dbReference>
<dbReference type="Gene3D" id="3.30.1360.120">
    <property type="entry name" value="Probable tRNA modification gtpase trme, domain 1"/>
    <property type="match status" value="1"/>
</dbReference>
<evidence type="ECO:0000256" key="8">
    <source>
        <dbReference type="PIRSR" id="PIRSR006487-1"/>
    </source>
</evidence>
<dbReference type="GO" id="GO:0008168">
    <property type="term" value="F:methyltransferase activity"/>
    <property type="evidence" value="ECO:0007669"/>
    <property type="project" value="UniProtKB-KW"/>
</dbReference>
<dbReference type="InterPro" id="IPR029043">
    <property type="entry name" value="GcvT/YgfZ_C"/>
</dbReference>
<comment type="similarity">
    <text evidence="1 7">Belongs to the GcvT family.</text>
</comment>
<dbReference type="NCBIfam" id="TIGR00528">
    <property type="entry name" value="gcvT"/>
    <property type="match status" value="1"/>
</dbReference>
<evidence type="ECO:0000256" key="7">
    <source>
        <dbReference type="HAMAP-Rule" id="MF_00259"/>
    </source>
</evidence>
<dbReference type="Pfam" id="PF08669">
    <property type="entry name" value="GCV_T_C"/>
    <property type="match status" value="1"/>
</dbReference>
<reference evidence="12" key="1">
    <citation type="submission" date="2017-04" db="EMBL/GenBank/DDBJ databases">
        <authorList>
            <person name="Varghese N."/>
            <person name="Submissions S."/>
        </authorList>
    </citation>
    <scope>NUCLEOTIDE SEQUENCE [LARGE SCALE GENOMIC DNA]</scope>
    <source>
        <strain evidence="12">RKEM611</strain>
    </source>
</reference>
<evidence type="ECO:0000256" key="4">
    <source>
        <dbReference type="ARBA" id="ARBA00022679"/>
    </source>
</evidence>
<dbReference type="EMBL" id="FWZT01000001">
    <property type="protein sequence ID" value="SME91529.1"/>
    <property type="molecule type" value="Genomic_DNA"/>
</dbReference>
<dbReference type="InterPro" id="IPR013977">
    <property type="entry name" value="GcvT_C"/>
</dbReference>
<dbReference type="NCBIfam" id="NF001567">
    <property type="entry name" value="PRK00389.1"/>
    <property type="match status" value="1"/>
</dbReference>
<evidence type="ECO:0000259" key="9">
    <source>
        <dbReference type="Pfam" id="PF01571"/>
    </source>
</evidence>
<dbReference type="GO" id="GO:0005960">
    <property type="term" value="C:glycine cleavage complex"/>
    <property type="evidence" value="ECO:0007669"/>
    <property type="project" value="InterPro"/>
</dbReference>
<evidence type="ECO:0000259" key="10">
    <source>
        <dbReference type="Pfam" id="PF08669"/>
    </source>
</evidence>
<keyword evidence="4 7" id="KW-0808">Transferase</keyword>
<dbReference type="InterPro" id="IPR022903">
    <property type="entry name" value="GcvT_bac"/>
</dbReference>
<dbReference type="HAMAP" id="MF_00259">
    <property type="entry name" value="GcvT"/>
    <property type="match status" value="1"/>
</dbReference>
<evidence type="ECO:0000256" key="3">
    <source>
        <dbReference type="ARBA" id="ARBA00022576"/>
    </source>
</evidence>
<sequence>MANQDLKRTPIFDVHKQLKARLVPFGGWEMPIQYEGVIAEHQTVRTGCGSFDVSHMGEIIVSGEQAQDFLQWVTINDITRLAPGQGQYSAMLNEAGGMIDDLIIYRIADQEYLLCVNASNDDKDYQWLSSQSGKFKVKLSHESDRWSQIAIQGPKSSECLLALFDNATQNKISALQYMEIIPADFQGQTGWIARTGYTGEKGFEIYIPNLVAAATFTDLVEKTDAKPIGLGARDTLRLEACYLLYGNDMNDTVSPIEAGIGWATRMDCGEFVGKDAVVKHKEAEAKRRKNVAFIMEDKGIGRQGMKLYKGDQLVGEITSGSHLPSLEKAGGMALVDKDLVAVGDSVEIDVRGKRKLAKIVKRPLYSAKVK</sequence>
<dbReference type="Proteomes" id="UP000192907">
    <property type="component" value="Unassembled WGS sequence"/>
</dbReference>
<evidence type="ECO:0000256" key="2">
    <source>
        <dbReference type="ARBA" id="ARBA00012616"/>
    </source>
</evidence>
<evidence type="ECO:0000313" key="11">
    <source>
        <dbReference type="EMBL" id="SME91529.1"/>
    </source>
</evidence>
<dbReference type="Gene3D" id="2.40.30.110">
    <property type="entry name" value="Aminomethyltransferase beta-barrel domains"/>
    <property type="match status" value="1"/>
</dbReference>
<dbReference type="STRING" id="1513793.SAMN06296036_101460"/>
<dbReference type="GO" id="GO:0032259">
    <property type="term" value="P:methylation"/>
    <property type="evidence" value="ECO:0007669"/>
    <property type="project" value="UniProtKB-KW"/>
</dbReference>
<organism evidence="11 12">
    <name type="scientific">Pseudobacteriovorax antillogorgiicola</name>
    <dbReference type="NCBI Taxonomy" id="1513793"/>
    <lineage>
        <taxon>Bacteria</taxon>
        <taxon>Pseudomonadati</taxon>
        <taxon>Bdellovibrionota</taxon>
        <taxon>Oligoflexia</taxon>
        <taxon>Oligoflexales</taxon>
        <taxon>Pseudobacteriovoracaceae</taxon>
        <taxon>Pseudobacteriovorax</taxon>
    </lineage>
</organism>
<dbReference type="EC" id="2.1.2.10" evidence="2 7"/>
<keyword evidence="3 7" id="KW-0032">Aminotransferase</keyword>
<dbReference type="OrthoDB" id="5288518at2"/>
<keyword evidence="12" id="KW-1185">Reference proteome</keyword>
<dbReference type="PANTHER" id="PTHR43757:SF2">
    <property type="entry name" value="AMINOMETHYLTRANSFERASE, MITOCHONDRIAL"/>
    <property type="match status" value="1"/>
</dbReference>
<dbReference type="PANTHER" id="PTHR43757">
    <property type="entry name" value="AMINOMETHYLTRANSFERASE"/>
    <property type="match status" value="1"/>
</dbReference>
<dbReference type="SUPFAM" id="SSF103025">
    <property type="entry name" value="Folate-binding domain"/>
    <property type="match status" value="1"/>
</dbReference>
<dbReference type="InterPro" id="IPR006222">
    <property type="entry name" value="GCVT_N"/>
</dbReference>
<comment type="subunit">
    <text evidence="7">The glycine cleavage system is composed of four proteins: P, T, L and H.</text>
</comment>